<accession>A0A0R3WLI6</accession>
<proteinExistence type="predicted"/>
<protein>
    <submittedName>
        <fullName evidence="3">Nitrogenase cofactor biosynthesis protein NifB</fullName>
    </submittedName>
</protein>
<dbReference type="Proteomes" id="UP000274429">
    <property type="component" value="Unassembled WGS sequence"/>
</dbReference>
<keyword evidence="2" id="KW-1185">Reference proteome</keyword>
<dbReference type="EMBL" id="UYWX01000402">
    <property type="protein sequence ID" value="VDM18283.1"/>
    <property type="molecule type" value="Genomic_DNA"/>
</dbReference>
<dbReference type="AlphaFoldDB" id="A0A0R3WLI6"/>
<organism evidence="3">
    <name type="scientific">Hydatigena taeniaeformis</name>
    <name type="common">Feline tapeworm</name>
    <name type="synonym">Taenia taeniaeformis</name>
    <dbReference type="NCBI Taxonomy" id="6205"/>
    <lineage>
        <taxon>Eukaryota</taxon>
        <taxon>Metazoa</taxon>
        <taxon>Spiralia</taxon>
        <taxon>Lophotrochozoa</taxon>
        <taxon>Platyhelminthes</taxon>
        <taxon>Cestoda</taxon>
        <taxon>Eucestoda</taxon>
        <taxon>Cyclophyllidea</taxon>
        <taxon>Taeniidae</taxon>
        <taxon>Hydatigera</taxon>
    </lineage>
</organism>
<evidence type="ECO:0000313" key="2">
    <source>
        <dbReference type="Proteomes" id="UP000274429"/>
    </source>
</evidence>
<reference evidence="3" key="1">
    <citation type="submission" date="2017-02" db="UniProtKB">
        <authorList>
            <consortium name="WormBaseParasite"/>
        </authorList>
    </citation>
    <scope>IDENTIFICATION</scope>
</reference>
<reference evidence="1 2" key="2">
    <citation type="submission" date="2018-11" db="EMBL/GenBank/DDBJ databases">
        <authorList>
            <consortium name="Pathogen Informatics"/>
        </authorList>
    </citation>
    <scope>NUCLEOTIDE SEQUENCE [LARGE SCALE GENOMIC DNA]</scope>
</reference>
<gene>
    <name evidence="1" type="ORF">TTAC_LOCUS1611</name>
</gene>
<dbReference type="WBParaSite" id="TTAC_0000162401-mRNA-1">
    <property type="protein sequence ID" value="TTAC_0000162401-mRNA-1"/>
    <property type="gene ID" value="TTAC_0000162401"/>
</dbReference>
<evidence type="ECO:0000313" key="3">
    <source>
        <dbReference type="WBParaSite" id="TTAC_0000162401-mRNA-1"/>
    </source>
</evidence>
<sequence>ETVKNIKTASRFTSVTRAAPGTTGNTHSVEEKRHVSELEQAWIKASGLSIKNWPARQSRKWRQPGKVCETCYEGTFVCLVGRDADFDLIIGGMGGKPQAIEFLLKAQLKGTREVANLALDHTHA</sequence>
<evidence type="ECO:0000313" key="1">
    <source>
        <dbReference type="EMBL" id="VDM18283.1"/>
    </source>
</evidence>
<name>A0A0R3WLI6_HYDTA</name>